<dbReference type="InterPro" id="IPR015879">
    <property type="entry name" value="Ring_hydroxy_dOase_asu_C_dom"/>
</dbReference>
<dbReference type="Proteomes" id="UP000263833">
    <property type="component" value="Unassembled WGS sequence"/>
</dbReference>
<evidence type="ECO:0000313" key="9">
    <source>
        <dbReference type="Proteomes" id="UP000263833"/>
    </source>
</evidence>
<dbReference type="PRINTS" id="PR00090">
    <property type="entry name" value="RNGDIOXGNASE"/>
</dbReference>
<dbReference type="AlphaFoldDB" id="A0A371BFD5"/>
<keyword evidence="3" id="KW-0479">Metal-binding</keyword>
<dbReference type="PANTHER" id="PTHR43756:SF5">
    <property type="entry name" value="CHOLINE MONOOXYGENASE, CHLOROPLASTIC"/>
    <property type="match status" value="1"/>
</dbReference>
<dbReference type="CDD" id="cd03469">
    <property type="entry name" value="Rieske_RO_Alpha_N"/>
    <property type="match status" value="1"/>
</dbReference>
<proteinExistence type="predicted"/>
<dbReference type="OrthoDB" id="7458380at2"/>
<gene>
    <name evidence="8" type="ORF">DXH95_02485</name>
</gene>
<dbReference type="PANTHER" id="PTHR43756">
    <property type="entry name" value="CHOLINE MONOOXYGENASE, CHLOROPLASTIC"/>
    <property type="match status" value="1"/>
</dbReference>
<evidence type="ECO:0000256" key="3">
    <source>
        <dbReference type="ARBA" id="ARBA00022723"/>
    </source>
</evidence>
<organism evidence="8 9">
    <name type="scientific">Sphingorhabdus pulchriflava</name>
    <dbReference type="NCBI Taxonomy" id="2292257"/>
    <lineage>
        <taxon>Bacteria</taxon>
        <taxon>Pseudomonadati</taxon>
        <taxon>Pseudomonadota</taxon>
        <taxon>Alphaproteobacteria</taxon>
        <taxon>Sphingomonadales</taxon>
        <taxon>Sphingomonadaceae</taxon>
        <taxon>Sphingorhabdus</taxon>
    </lineage>
</organism>
<dbReference type="InterPro" id="IPR036922">
    <property type="entry name" value="Rieske_2Fe-2S_sf"/>
</dbReference>
<reference evidence="9" key="1">
    <citation type="submission" date="2018-08" db="EMBL/GenBank/DDBJ databases">
        <authorList>
            <person name="Kim S.-J."/>
            <person name="Jung G.-Y."/>
        </authorList>
    </citation>
    <scope>NUCLEOTIDE SEQUENCE [LARGE SCALE GENOMIC DNA]</scope>
    <source>
        <strain evidence="9">GY_G</strain>
    </source>
</reference>
<comment type="cofactor">
    <cofactor evidence="1">
        <name>Fe cation</name>
        <dbReference type="ChEBI" id="CHEBI:24875"/>
    </cofactor>
</comment>
<keyword evidence="9" id="KW-1185">Reference proteome</keyword>
<comment type="caution">
    <text evidence="8">The sequence shown here is derived from an EMBL/GenBank/DDBJ whole genome shotgun (WGS) entry which is preliminary data.</text>
</comment>
<dbReference type="Pfam" id="PF00848">
    <property type="entry name" value="Ring_hydroxyl_A"/>
    <property type="match status" value="1"/>
</dbReference>
<dbReference type="Pfam" id="PF00355">
    <property type="entry name" value="Rieske"/>
    <property type="match status" value="1"/>
</dbReference>
<dbReference type="PROSITE" id="PS51296">
    <property type="entry name" value="RIESKE"/>
    <property type="match status" value="1"/>
</dbReference>
<dbReference type="GO" id="GO:0051537">
    <property type="term" value="F:2 iron, 2 sulfur cluster binding"/>
    <property type="evidence" value="ECO:0007669"/>
    <property type="project" value="UniProtKB-KW"/>
</dbReference>
<dbReference type="GO" id="GO:0051213">
    <property type="term" value="F:dioxygenase activity"/>
    <property type="evidence" value="ECO:0007669"/>
    <property type="project" value="UniProtKB-KW"/>
</dbReference>
<dbReference type="SUPFAM" id="SSF50022">
    <property type="entry name" value="ISP domain"/>
    <property type="match status" value="1"/>
</dbReference>
<keyword evidence="6" id="KW-0411">Iron-sulfur</keyword>
<evidence type="ECO:0000256" key="2">
    <source>
        <dbReference type="ARBA" id="ARBA00022714"/>
    </source>
</evidence>
<keyword evidence="8" id="KW-0223">Dioxygenase</keyword>
<dbReference type="InterPro" id="IPR017941">
    <property type="entry name" value="Rieske_2Fe-2S"/>
</dbReference>
<accession>A0A371BFD5</accession>
<sequence>MRSAMNKMSADVFERMVTHLREGTTDLADSILHVPIANFTSKEHLDRELAVFRRLPLAAAMSSELRDTKSFVTRDLLGAPVLLVRQKNGEVGAFRNMCRHRGGKVELAEKGKKPFFVCAYHGWSYDGDGALRGVPFDDHLGGIDKSCNSLIRLACEERHGIVWVNLTDEAGSRIADYLGDADARLADYAADGTVIFMEQKLDVPINWKLVMDGAIDVLHPQFLHPKGVGKRIETSASVWEDFGRHGRSWSAYKRLSDKVKAGTASDEDHRYVTGNLILFPNASMIPTPTHLEYWNVWPDLEDPARAHVHIRFLVDPAVLDDERAAKINKSWEILKQAATEEDFPMEETIQANANAWPVGDFIYGRGEAPCQHLHRQMSREMDALPA</sequence>
<dbReference type="Gene3D" id="2.102.10.10">
    <property type="entry name" value="Rieske [2Fe-2S] iron-sulphur domain"/>
    <property type="match status" value="1"/>
</dbReference>
<keyword evidence="5" id="KW-0408">Iron</keyword>
<dbReference type="InterPro" id="IPR001663">
    <property type="entry name" value="Rng_hydr_dOase-A"/>
</dbReference>
<evidence type="ECO:0000256" key="4">
    <source>
        <dbReference type="ARBA" id="ARBA00023002"/>
    </source>
</evidence>
<evidence type="ECO:0000256" key="1">
    <source>
        <dbReference type="ARBA" id="ARBA00001962"/>
    </source>
</evidence>
<dbReference type="Gene3D" id="3.90.380.10">
    <property type="entry name" value="Naphthalene 1,2-dioxygenase Alpha Subunit, Chain A, domain 1"/>
    <property type="match status" value="1"/>
</dbReference>
<evidence type="ECO:0000259" key="7">
    <source>
        <dbReference type="PROSITE" id="PS51296"/>
    </source>
</evidence>
<evidence type="ECO:0000313" key="8">
    <source>
        <dbReference type="EMBL" id="RDV06322.1"/>
    </source>
</evidence>
<name>A0A371BFD5_9SPHN</name>
<keyword evidence="4" id="KW-0560">Oxidoreductase</keyword>
<dbReference type="EMBL" id="QRGP01000001">
    <property type="protein sequence ID" value="RDV06322.1"/>
    <property type="molecule type" value="Genomic_DNA"/>
</dbReference>
<keyword evidence="2" id="KW-0001">2Fe-2S</keyword>
<evidence type="ECO:0000256" key="6">
    <source>
        <dbReference type="ARBA" id="ARBA00023014"/>
    </source>
</evidence>
<dbReference type="SUPFAM" id="SSF55961">
    <property type="entry name" value="Bet v1-like"/>
    <property type="match status" value="1"/>
</dbReference>
<feature type="domain" description="Rieske" evidence="7">
    <location>
        <begin position="57"/>
        <end position="164"/>
    </location>
</feature>
<protein>
    <submittedName>
        <fullName evidence="8">Aromatic ring-hydroxylating dioxygenase subunit alpha</fullName>
    </submittedName>
</protein>
<dbReference type="GO" id="GO:0005506">
    <property type="term" value="F:iron ion binding"/>
    <property type="evidence" value="ECO:0007669"/>
    <property type="project" value="InterPro"/>
</dbReference>
<evidence type="ECO:0000256" key="5">
    <source>
        <dbReference type="ARBA" id="ARBA00023004"/>
    </source>
</evidence>